<dbReference type="InterPro" id="IPR042263">
    <property type="entry name" value="DPH1/DPH2_1"/>
</dbReference>
<comment type="caution">
    <text evidence="5">The sequence shown here is derived from an EMBL/GenBank/DDBJ whole genome shotgun (WGS) entry which is preliminary data.</text>
</comment>
<dbReference type="PANTHER" id="PTHR10762">
    <property type="entry name" value="DIPHTHAMIDE BIOSYNTHESIS PROTEIN"/>
    <property type="match status" value="1"/>
</dbReference>
<dbReference type="NCBIfam" id="TIGR00322">
    <property type="entry name" value="diphth2_R"/>
    <property type="match status" value="1"/>
</dbReference>
<organism evidence="5">
    <name type="scientific">marine sediment metagenome</name>
    <dbReference type="NCBI Taxonomy" id="412755"/>
    <lineage>
        <taxon>unclassified sequences</taxon>
        <taxon>metagenomes</taxon>
        <taxon>ecological metagenomes</taxon>
    </lineage>
</organism>
<accession>X0TWT4</accession>
<feature type="non-terminal residue" evidence="5">
    <location>
        <position position="153"/>
    </location>
</feature>
<dbReference type="AlphaFoldDB" id="X0TWT4"/>
<evidence type="ECO:0000256" key="1">
    <source>
        <dbReference type="ARBA" id="ARBA00012221"/>
    </source>
</evidence>
<sequence>MYDLETERAADEIRRLDARRVLVQLPDGLRPGGLTLARELRELTGATVILSGDSCYGACDLALTQADAVDADLIIHYGHSPMLQAPGTPVLYIEARIGFDAEALLAQARPHLKDWATIGLTTTVQHIHKLEEIAESLRKAGHDAIIGTAGGRV</sequence>
<protein>
    <recommendedName>
        <fullName evidence="1">2-(3-amino-3-carboxypropyl)histidine synthase</fullName>
        <ecNumber evidence="1">2.5.1.108</ecNumber>
    </recommendedName>
</protein>
<dbReference type="GO" id="GO:0090560">
    <property type="term" value="F:2-(3-amino-3-carboxypropyl)histidine synthase activity"/>
    <property type="evidence" value="ECO:0007669"/>
    <property type="project" value="UniProtKB-EC"/>
</dbReference>
<comment type="catalytic activity">
    <reaction evidence="4">
        <text>L-histidyl-[translation elongation factor 2] + S-adenosyl-L-methionine = 2-[(3S)-amino-3-carboxypropyl]-L-histidyl-[translation elongation factor 2] + S-methyl-5'-thioadenosine + H(+)</text>
        <dbReference type="Rhea" id="RHEA:36783"/>
        <dbReference type="Rhea" id="RHEA-COMP:9748"/>
        <dbReference type="Rhea" id="RHEA-COMP:9749"/>
        <dbReference type="ChEBI" id="CHEBI:15378"/>
        <dbReference type="ChEBI" id="CHEBI:17509"/>
        <dbReference type="ChEBI" id="CHEBI:29979"/>
        <dbReference type="ChEBI" id="CHEBI:59789"/>
        <dbReference type="ChEBI" id="CHEBI:73995"/>
        <dbReference type="EC" id="2.5.1.108"/>
    </reaction>
</comment>
<proteinExistence type="predicted"/>
<dbReference type="InterPro" id="IPR042264">
    <property type="entry name" value="DPH1/DPH2_2"/>
</dbReference>
<evidence type="ECO:0000256" key="4">
    <source>
        <dbReference type="ARBA" id="ARBA00048403"/>
    </source>
</evidence>
<evidence type="ECO:0000256" key="3">
    <source>
        <dbReference type="ARBA" id="ARBA00022691"/>
    </source>
</evidence>
<gene>
    <name evidence="5" type="ORF">S01H1_16295</name>
</gene>
<dbReference type="InterPro" id="IPR016435">
    <property type="entry name" value="DPH1/DPH2"/>
</dbReference>
<name>X0TWT4_9ZZZZ</name>
<dbReference type="EMBL" id="BARS01008561">
    <property type="protein sequence ID" value="GAF80580.1"/>
    <property type="molecule type" value="Genomic_DNA"/>
</dbReference>
<dbReference type="GO" id="GO:0017183">
    <property type="term" value="P:protein histidyl modification to diphthamide"/>
    <property type="evidence" value="ECO:0007669"/>
    <property type="project" value="InterPro"/>
</dbReference>
<evidence type="ECO:0000256" key="2">
    <source>
        <dbReference type="ARBA" id="ARBA00022679"/>
    </source>
</evidence>
<keyword evidence="2" id="KW-0808">Transferase</keyword>
<keyword evidence="3" id="KW-0949">S-adenosyl-L-methionine</keyword>
<dbReference type="PANTHER" id="PTHR10762:SF1">
    <property type="entry name" value="2-(3-AMINO-3-CARBOXYPROPYL)HISTIDINE SYNTHASE SUBUNIT 1"/>
    <property type="match status" value="1"/>
</dbReference>
<dbReference type="Pfam" id="PF01866">
    <property type="entry name" value="Diphthamide_syn"/>
    <property type="match status" value="1"/>
</dbReference>
<dbReference type="Gene3D" id="3.40.50.11850">
    <property type="entry name" value="Diphthamide synthesis DPH1/DPH2 domain 2"/>
    <property type="match status" value="1"/>
</dbReference>
<dbReference type="SFLD" id="SFLDS00032">
    <property type="entry name" value="Radical_SAM_3-amino-3-carboxyp"/>
    <property type="match status" value="1"/>
</dbReference>
<dbReference type="Gene3D" id="3.40.50.11840">
    <property type="entry name" value="Diphthamide synthesis DPH1/DPH2 domain 1"/>
    <property type="match status" value="1"/>
</dbReference>
<reference evidence="5" key="1">
    <citation type="journal article" date="2014" name="Front. Microbiol.">
        <title>High frequency of phylogenetically diverse reductive dehalogenase-homologous genes in deep subseafloor sedimentary metagenomes.</title>
        <authorList>
            <person name="Kawai M."/>
            <person name="Futagami T."/>
            <person name="Toyoda A."/>
            <person name="Takaki Y."/>
            <person name="Nishi S."/>
            <person name="Hori S."/>
            <person name="Arai W."/>
            <person name="Tsubouchi T."/>
            <person name="Morono Y."/>
            <person name="Uchiyama I."/>
            <person name="Ito T."/>
            <person name="Fujiyama A."/>
            <person name="Inagaki F."/>
            <person name="Takami H."/>
        </authorList>
    </citation>
    <scope>NUCLEOTIDE SEQUENCE</scope>
    <source>
        <strain evidence="5">Expedition CK06-06</strain>
    </source>
</reference>
<dbReference type="EC" id="2.5.1.108" evidence="1"/>
<evidence type="ECO:0000313" key="5">
    <source>
        <dbReference type="EMBL" id="GAF80580.1"/>
    </source>
</evidence>